<dbReference type="InterPro" id="IPR001466">
    <property type="entry name" value="Beta-lactam-related"/>
</dbReference>
<feature type="domain" description="Beta-lactamase-related" evidence="1">
    <location>
        <begin position="28"/>
        <end position="353"/>
    </location>
</feature>
<comment type="caution">
    <text evidence="2">The sequence shown here is derived from an EMBL/GenBank/DDBJ whole genome shotgun (WGS) entry which is preliminary data.</text>
</comment>
<protein>
    <recommendedName>
        <fullName evidence="1">Beta-lactamase-related domain-containing protein</fullName>
    </recommendedName>
</protein>
<dbReference type="Pfam" id="PF00144">
    <property type="entry name" value="Beta-lactamase"/>
    <property type="match status" value="1"/>
</dbReference>
<evidence type="ECO:0000259" key="1">
    <source>
        <dbReference type="Pfam" id="PF00144"/>
    </source>
</evidence>
<sequence>MRMADRAPAGPAHPAGGNLTRTREALINGVERQWHSSAVVSVVRRTGETESIAAGSTLDGVPMRNTTLVPWFCAAKPLLGLMLAILVSRNEVGWDDALARFVPRFARGGRDGITIRHVLTHSIGLLNDPVELLGLDWDVAVGTIARTRPVPGWMPGREHSYLPFTSWYLIGEVLIRATGQQLGPLVREQVIEPLALRETYIGMTADEYRAVRDRLAGVGTHQVRGSVDRHQFRLPIDGADICGGTGPMSVRGTMADLARLYATLGLSDDPPLGITPRVWREYVARPSDPVFDQRHQIPVVLGMGLVFEGRQYGEGARVFGPYCSPDTLGHRGLGSLVAFADRTAGTAVAAFFDVTNQPLLNRGRIDLISSCVYRDLGLRCVPHEVGRPSSVQSAE</sequence>
<dbReference type="InterPro" id="IPR012338">
    <property type="entry name" value="Beta-lactam/transpept-like"/>
</dbReference>
<proteinExistence type="predicted"/>
<dbReference type="Gene3D" id="3.40.710.10">
    <property type="entry name" value="DD-peptidase/beta-lactamase superfamily"/>
    <property type="match status" value="1"/>
</dbReference>
<reference evidence="2" key="1">
    <citation type="journal article" date="2014" name="Int. J. Syst. Evol. Microbiol.">
        <title>Complete genome sequence of Corynebacterium casei LMG S-19264T (=DSM 44701T), isolated from a smear-ripened cheese.</title>
        <authorList>
            <consortium name="US DOE Joint Genome Institute (JGI-PGF)"/>
            <person name="Walter F."/>
            <person name="Albersmeier A."/>
            <person name="Kalinowski J."/>
            <person name="Ruckert C."/>
        </authorList>
    </citation>
    <scope>NUCLEOTIDE SEQUENCE</scope>
    <source>
        <strain evidence="2">VKM Ac-1321</strain>
    </source>
</reference>
<dbReference type="SUPFAM" id="SSF56601">
    <property type="entry name" value="beta-lactamase/transpeptidase-like"/>
    <property type="match status" value="1"/>
</dbReference>
<dbReference type="InterPro" id="IPR050789">
    <property type="entry name" value="Diverse_Enzym_Activities"/>
</dbReference>
<reference evidence="2" key="2">
    <citation type="submission" date="2023-01" db="EMBL/GenBank/DDBJ databases">
        <authorList>
            <person name="Sun Q."/>
            <person name="Evtushenko L."/>
        </authorList>
    </citation>
    <scope>NUCLEOTIDE SEQUENCE</scope>
    <source>
        <strain evidence="2">VKM Ac-1321</strain>
    </source>
</reference>
<name>A0A9W6NM79_9ACTN</name>
<accession>A0A9W6NM79</accession>
<dbReference type="PANTHER" id="PTHR43283">
    <property type="entry name" value="BETA-LACTAMASE-RELATED"/>
    <property type="match status" value="1"/>
</dbReference>
<dbReference type="AlphaFoldDB" id="A0A9W6NM79"/>
<organism evidence="2 3">
    <name type="scientific">Dactylosporangium matsuzakiense</name>
    <dbReference type="NCBI Taxonomy" id="53360"/>
    <lineage>
        <taxon>Bacteria</taxon>
        <taxon>Bacillati</taxon>
        <taxon>Actinomycetota</taxon>
        <taxon>Actinomycetes</taxon>
        <taxon>Micromonosporales</taxon>
        <taxon>Micromonosporaceae</taxon>
        <taxon>Dactylosporangium</taxon>
    </lineage>
</organism>
<evidence type="ECO:0000313" key="2">
    <source>
        <dbReference type="EMBL" id="GLL02114.1"/>
    </source>
</evidence>
<gene>
    <name evidence="2" type="ORF">GCM10017581_038560</name>
</gene>
<dbReference type="Proteomes" id="UP001143480">
    <property type="component" value="Unassembled WGS sequence"/>
</dbReference>
<evidence type="ECO:0000313" key="3">
    <source>
        <dbReference type="Proteomes" id="UP001143480"/>
    </source>
</evidence>
<keyword evidence="3" id="KW-1185">Reference proteome</keyword>
<dbReference type="EMBL" id="BSFP01000021">
    <property type="protein sequence ID" value="GLL02114.1"/>
    <property type="molecule type" value="Genomic_DNA"/>
</dbReference>